<reference evidence="2" key="1">
    <citation type="submission" date="2021-04" db="EMBL/GenBank/DDBJ databases">
        <authorList>
            <person name="Tunstrom K."/>
        </authorList>
    </citation>
    <scope>NUCLEOTIDE SEQUENCE</scope>
</reference>
<feature type="region of interest" description="Disordered" evidence="1">
    <location>
        <begin position="112"/>
        <end position="147"/>
    </location>
</feature>
<organism evidence="2 3">
    <name type="scientific">Parnassius apollo</name>
    <name type="common">Apollo butterfly</name>
    <name type="synonym">Papilio apollo</name>
    <dbReference type="NCBI Taxonomy" id="110799"/>
    <lineage>
        <taxon>Eukaryota</taxon>
        <taxon>Metazoa</taxon>
        <taxon>Ecdysozoa</taxon>
        <taxon>Arthropoda</taxon>
        <taxon>Hexapoda</taxon>
        <taxon>Insecta</taxon>
        <taxon>Pterygota</taxon>
        <taxon>Neoptera</taxon>
        <taxon>Endopterygota</taxon>
        <taxon>Lepidoptera</taxon>
        <taxon>Glossata</taxon>
        <taxon>Ditrysia</taxon>
        <taxon>Papilionoidea</taxon>
        <taxon>Papilionidae</taxon>
        <taxon>Parnassiinae</taxon>
        <taxon>Parnassini</taxon>
        <taxon>Parnassius</taxon>
        <taxon>Parnassius</taxon>
    </lineage>
</organism>
<proteinExistence type="predicted"/>
<dbReference type="Proteomes" id="UP000691718">
    <property type="component" value="Unassembled WGS sequence"/>
</dbReference>
<dbReference type="AlphaFoldDB" id="A0A8S3X1I8"/>
<comment type="caution">
    <text evidence="2">The sequence shown here is derived from an EMBL/GenBank/DDBJ whole genome shotgun (WGS) entry which is preliminary data.</text>
</comment>
<keyword evidence="3" id="KW-1185">Reference proteome</keyword>
<evidence type="ECO:0000313" key="2">
    <source>
        <dbReference type="EMBL" id="CAG4994810.1"/>
    </source>
</evidence>
<accession>A0A8S3X1I8</accession>
<dbReference type="EMBL" id="CAJQZP010000898">
    <property type="protein sequence ID" value="CAG4994810.1"/>
    <property type="molecule type" value="Genomic_DNA"/>
</dbReference>
<evidence type="ECO:0000313" key="3">
    <source>
        <dbReference type="Proteomes" id="UP000691718"/>
    </source>
</evidence>
<sequence>MYIEQGAPTSLYSRLHALLSARGKGTDAQHPPLSAQTPALSVQRPVLGVQRAVISEATVLGAQRPAMCSQGLMFPGSRGVFLPPRPGEPVPGTSGPVFNSLQSIAVARELVSGSGPGTGLVSERPGSTSGPRRPALSSQGLVSGAHI</sequence>
<feature type="compositionally biased region" description="Polar residues" evidence="1">
    <location>
        <begin position="125"/>
        <end position="141"/>
    </location>
</feature>
<protein>
    <submittedName>
        <fullName evidence="2">(apollo) hypothetical protein</fullName>
    </submittedName>
</protein>
<name>A0A8S3X1I8_PARAO</name>
<gene>
    <name evidence="2" type="ORF">PAPOLLO_LOCUS12683</name>
</gene>
<evidence type="ECO:0000256" key="1">
    <source>
        <dbReference type="SAM" id="MobiDB-lite"/>
    </source>
</evidence>